<evidence type="ECO:0008006" key="4">
    <source>
        <dbReference type="Google" id="ProtNLM"/>
    </source>
</evidence>
<keyword evidence="3" id="KW-1185">Reference proteome</keyword>
<feature type="compositionally biased region" description="Basic and acidic residues" evidence="1">
    <location>
        <begin position="47"/>
        <end position="58"/>
    </location>
</feature>
<evidence type="ECO:0000256" key="1">
    <source>
        <dbReference type="SAM" id="MobiDB-lite"/>
    </source>
</evidence>
<feature type="region of interest" description="Disordered" evidence="1">
    <location>
        <begin position="28"/>
        <end position="69"/>
    </location>
</feature>
<dbReference type="Proteomes" id="UP001054837">
    <property type="component" value="Unassembled WGS sequence"/>
</dbReference>
<sequence length="92" mass="10905">MCQKRLLSFEKERKIFGMEIFSNILFRPTPPPTTPYLSNQYFSNSDLQRDSDSQEKNPPKRNSGKLFRNSESELPRPVWAAFHFNKRSLPFH</sequence>
<feature type="compositionally biased region" description="Polar residues" evidence="1">
    <location>
        <begin position="35"/>
        <end position="46"/>
    </location>
</feature>
<dbReference type="EMBL" id="BPLQ01014668">
    <property type="protein sequence ID" value="GIY81775.1"/>
    <property type="molecule type" value="Genomic_DNA"/>
</dbReference>
<organism evidence="2 3">
    <name type="scientific">Caerostris darwini</name>
    <dbReference type="NCBI Taxonomy" id="1538125"/>
    <lineage>
        <taxon>Eukaryota</taxon>
        <taxon>Metazoa</taxon>
        <taxon>Ecdysozoa</taxon>
        <taxon>Arthropoda</taxon>
        <taxon>Chelicerata</taxon>
        <taxon>Arachnida</taxon>
        <taxon>Araneae</taxon>
        <taxon>Araneomorphae</taxon>
        <taxon>Entelegynae</taxon>
        <taxon>Araneoidea</taxon>
        <taxon>Araneidae</taxon>
        <taxon>Caerostris</taxon>
    </lineage>
</organism>
<evidence type="ECO:0000313" key="2">
    <source>
        <dbReference type="EMBL" id="GIY81775.1"/>
    </source>
</evidence>
<gene>
    <name evidence="2" type="ORF">CDAR_512191</name>
</gene>
<protein>
    <recommendedName>
        <fullName evidence="4">Ycf15</fullName>
    </recommendedName>
</protein>
<evidence type="ECO:0000313" key="3">
    <source>
        <dbReference type="Proteomes" id="UP001054837"/>
    </source>
</evidence>
<reference evidence="2 3" key="1">
    <citation type="submission" date="2021-06" db="EMBL/GenBank/DDBJ databases">
        <title>Caerostris darwini draft genome.</title>
        <authorList>
            <person name="Kono N."/>
            <person name="Arakawa K."/>
        </authorList>
    </citation>
    <scope>NUCLEOTIDE SEQUENCE [LARGE SCALE GENOMIC DNA]</scope>
</reference>
<proteinExistence type="predicted"/>
<name>A0AAV4WG18_9ARAC</name>
<dbReference type="AlphaFoldDB" id="A0AAV4WG18"/>
<comment type="caution">
    <text evidence="2">The sequence shown here is derived from an EMBL/GenBank/DDBJ whole genome shotgun (WGS) entry which is preliminary data.</text>
</comment>
<accession>A0AAV4WG18</accession>